<dbReference type="CDD" id="cd12915">
    <property type="entry name" value="PDC2_DGC_like"/>
    <property type="match status" value="1"/>
</dbReference>
<dbReference type="PROSITE" id="PS50112">
    <property type="entry name" value="PAS"/>
    <property type="match status" value="1"/>
</dbReference>
<sequence length="630" mass="71586">MNPAHPAPLSPHLPKASRMPPALQRIRQGVWIFYVATVLMLVVASVWFTKEDYYNTLAAAQRQALSLARSLDEHITRSFVSVDQAMQNVAEDIERAGGMDRVDEHWAYERLKSKVENTPQIRAIIAIDSKGVLRAHGLEYPTRRVSLSDRSYFPYHQKNIETRLRIGEPIISRTDYKWLIPLTRRVNVADNNFGGVLLSGVEPDYFLRFYESLHLERGTRVEILRNDGVILLNYPLNIHVLGTPLNEILPASYELLLRLRHGFERMDYAEEDRFVAQLQSSSSLPLTVRVSLDAGQVLQHFYQSAWVRALSGLFAIFILSVMLYLLLRQIRRLAESEARLHLTQYTVDESPDMILWCTSDGRLCYANRLLGEVCGLSQSQLATRNITELLTDGALAWERLRADLLEHQSHHSEGFLSCSDDKRVPVAITLAPLTDAGRDLYCVTLRDISERYAAETELRRHRDHLQELVSEQTREIRNILDASPLAIMLSVNEQVQLINPAFETLFGYEQQSITGLPEQLVYLSQEEYNKLRGALHSRISMGGTFRAETQLRRREGGSFWASLFARALDPQDLAKGVVFIFEDVNAQRSAALALKQSERSSARFWILLQMPLPLSIPSASSSMSIRPCAG</sequence>
<reference evidence="5 6" key="2">
    <citation type="submission" date="2017-07" db="EMBL/GenBank/DDBJ databases">
        <title>Candidatus Dactylopiibacterium carminicum, a nitrogen-fixing symbiont of the cochineal insect Dactylopius coccus and Dactylopius opuntiae (Hemiptera: Coccoidea: Dactylopiidae).</title>
        <authorList>
            <person name="Vera A."/>
        </authorList>
    </citation>
    <scope>NUCLEOTIDE SEQUENCE [LARGE SCALE GENOMIC DNA]</scope>
    <source>
        <strain evidence="5 6">NFDCM</strain>
    </source>
</reference>
<keyword evidence="1" id="KW-1133">Transmembrane helix</keyword>
<feature type="domain" description="PAS" evidence="2">
    <location>
        <begin position="472"/>
        <end position="542"/>
    </location>
</feature>
<dbReference type="SMART" id="SM00091">
    <property type="entry name" value="PAS"/>
    <property type="match status" value="2"/>
</dbReference>
<dbReference type="EMBL" id="NMRN01000058">
    <property type="protein sequence ID" value="PAS91822.1"/>
    <property type="molecule type" value="Genomic_DNA"/>
</dbReference>
<evidence type="ECO:0000259" key="2">
    <source>
        <dbReference type="PROSITE" id="PS50112"/>
    </source>
</evidence>
<evidence type="ECO:0000313" key="4">
    <source>
        <dbReference type="EMBL" id="KAF7598147.1"/>
    </source>
</evidence>
<dbReference type="CDD" id="cd00130">
    <property type="entry name" value="PAS"/>
    <property type="match status" value="2"/>
</dbReference>
<dbReference type="Gene3D" id="3.30.450.20">
    <property type="entry name" value="PAS domain"/>
    <property type="match status" value="3"/>
</dbReference>
<name>A0A272ENY0_9RHOO</name>
<dbReference type="Proteomes" id="UP000216107">
    <property type="component" value="Unassembled WGS sequence"/>
</dbReference>
<keyword evidence="1" id="KW-0812">Transmembrane</keyword>
<dbReference type="AlphaFoldDB" id="A0A272ENY0"/>
<organism evidence="5 6">
    <name type="scientific">Candidatus Dactylopiibacterium carminicum</name>
    <dbReference type="NCBI Taxonomy" id="857335"/>
    <lineage>
        <taxon>Bacteria</taxon>
        <taxon>Pseudomonadati</taxon>
        <taxon>Pseudomonadota</taxon>
        <taxon>Betaproteobacteria</taxon>
        <taxon>Rhodocyclales</taxon>
        <taxon>Rhodocyclaceae</taxon>
        <taxon>Candidatus Dactylopiibacterium</taxon>
    </lineage>
</organism>
<comment type="caution">
    <text evidence="5">The sequence shown here is derived from an EMBL/GenBank/DDBJ whole genome shotgun (WGS) entry which is preliminary data.</text>
</comment>
<dbReference type="PROSITE" id="PS50113">
    <property type="entry name" value="PAC"/>
    <property type="match status" value="1"/>
</dbReference>
<accession>A0A272ENY0</accession>
<dbReference type="CDD" id="cd12914">
    <property type="entry name" value="PDC1_DGC_like"/>
    <property type="match status" value="1"/>
</dbReference>
<proteinExistence type="predicted"/>
<protein>
    <submittedName>
        <fullName evidence="4">PAS domain S-box protein</fullName>
    </submittedName>
</protein>
<keyword evidence="1" id="KW-0472">Membrane</keyword>
<gene>
    <name evidence="4" type="ORF">BGI27_14800</name>
    <name evidence="5" type="ORF">CGU29_14285</name>
</gene>
<keyword evidence="7" id="KW-1185">Reference proteome</keyword>
<evidence type="ECO:0000256" key="1">
    <source>
        <dbReference type="SAM" id="Phobius"/>
    </source>
</evidence>
<dbReference type="InterPro" id="IPR000014">
    <property type="entry name" value="PAS"/>
</dbReference>
<dbReference type="PANTHER" id="PTHR44757">
    <property type="entry name" value="DIGUANYLATE CYCLASE DGCP"/>
    <property type="match status" value="1"/>
</dbReference>
<dbReference type="Proteomes" id="UP000623509">
    <property type="component" value="Unassembled WGS sequence"/>
</dbReference>
<evidence type="ECO:0000313" key="5">
    <source>
        <dbReference type="EMBL" id="PAS91822.1"/>
    </source>
</evidence>
<feature type="domain" description="PAC" evidence="3">
    <location>
        <begin position="545"/>
        <end position="596"/>
    </location>
</feature>
<dbReference type="SUPFAM" id="SSF55785">
    <property type="entry name" value="PYP-like sensor domain (PAS domain)"/>
    <property type="match status" value="2"/>
</dbReference>
<dbReference type="InterPro" id="IPR035965">
    <property type="entry name" value="PAS-like_dom_sf"/>
</dbReference>
<feature type="transmembrane region" description="Helical" evidence="1">
    <location>
        <begin position="305"/>
        <end position="327"/>
    </location>
</feature>
<evidence type="ECO:0000259" key="3">
    <source>
        <dbReference type="PROSITE" id="PS50113"/>
    </source>
</evidence>
<dbReference type="PANTHER" id="PTHR44757:SF2">
    <property type="entry name" value="BIOFILM ARCHITECTURE MAINTENANCE PROTEIN MBAA"/>
    <property type="match status" value="1"/>
</dbReference>
<evidence type="ECO:0000313" key="6">
    <source>
        <dbReference type="Proteomes" id="UP000216107"/>
    </source>
</evidence>
<dbReference type="OrthoDB" id="8579121at2"/>
<dbReference type="EMBL" id="MDUX01000061">
    <property type="protein sequence ID" value="KAF7598147.1"/>
    <property type="molecule type" value="Genomic_DNA"/>
</dbReference>
<evidence type="ECO:0000313" key="7">
    <source>
        <dbReference type="Proteomes" id="UP000623509"/>
    </source>
</evidence>
<dbReference type="InterPro" id="IPR000700">
    <property type="entry name" value="PAS-assoc_C"/>
</dbReference>
<dbReference type="Pfam" id="PF13426">
    <property type="entry name" value="PAS_9"/>
    <property type="match status" value="2"/>
</dbReference>
<feature type="transmembrane region" description="Helical" evidence="1">
    <location>
        <begin position="29"/>
        <end position="48"/>
    </location>
</feature>
<dbReference type="NCBIfam" id="TIGR00229">
    <property type="entry name" value="sensory_box"/>
    <property type="match status" value="2"/>
</dbReference>
<reference evidence="4 7" key="1">
    <citation type="submission" date="2016-08" db="EMBL/GenBank/DDBJ databases">
        <title>Candidatus Dactylopiibacterium carminicum genome sequence.</title>
        <authorList>
            <person name="Ramirez-Puebla S.T."/>
            <person name="Ormeno-Orrillo E."/>
            <person name="Vera-Ponce De Leon A."/>
            <person name="Luis L."/>
            <person name="Sanchez-Flores A."/>
            <person name="Monica R."/>
            <person name="Martinez-Romero E."/>
        </authorList>
    </citation>
    <scope>NUCLEOTIDE SEQUENCE [LARGE SCALE GENOMIC DNA]</scope>
    <source>
        <strain evidence="4">END1</strain>
    </source>
</reference>
<dbReference type="InterPro" id="IPR052155">
    <property type="entry name" value="Biofilm_reg_signaling"/>
</dbReference>